<evidence type="ECO:0000259" key="1">
    <source>
        <dbReference type="Pfam" id="PF00078"/>
    </source>
</evidence>
<gene>
    <name evidence="2" type="ORF">OXX778_LOCUS7246</name>
</gene>
<keyword evidence="3" id="KW-1185">Reference proteome</keyword>
<dbReference type="Pfam" id="PF00078">
    <property type="entry name" value="RVT_1"/>
    <property type="match status" value="1"/>
</dbReference>
<dbReference type="EMBL" id="CAJNOC010000915">
    <property type="protein sequence ID" value="CAF0816642.1"/>
    <property type="molecule type" value="Genomic_DNA"/>
</dbReference>
<dbReference type="InterPro" id="IPR043128">
    <property type="entry name" value="Rev_trsase/Diguanyl_cyclase"/>
</dbReference>
<proteinExistence type="predicted"/>
<dbReference type="InterPro" id="IPR051320">
    <property type="entry name" value="Viral_Replic_Matur_Polypro"/>
</dbReference>
<dbReference type="SUPFAM" id="SSF56672">
    <property type="entry name" value="DNA/RNA polymerases"/>
    <property type="match status" value="1"/>
</dbReference>
<accession>A0A813U083</accession>
<organism evidence="2 3">
    <name type="scientific">Brachionus calyciflorus</name>
    <dbReference type="NCBI Taxonomy" id="104777"/>
    <lineage>
        <taxon>Eukaryota</taxon>
        <taxon>Metazoa</taxon>
        <taxon>Spiralia</taxon>
        <taxon>Gnathifera</taxon>
        <taxon>Rotifera</taxon>
        <taxon>Eurotatoria</taxon>
        <taxon>Monogononta</taxon>
        <taxon>Pseudotrocha</taxon>
        <taxon>Ploima</taxon>
        <taxon>Brachionidae</taxon>
        <taxon>Brachionus</taxon>
    </lineage>
</organism>
<dbReference type="OrthoDB" id="4369127at2759"/>
<dbReference type="PANTHER" id="PTHR33064">
    <property type="entry name" value="POL PROTEIN"/>
    <property type="match status" value="1"/>
</dbReference>
<dbReference type="AlphaFoldDB" id="A0A813U083"/>
<dbReference type="InterPro" id="IPR043502">
    <property type="entry name" value="DNA/RNA_pol_sf"/>
</dbReference>
<name>A0A813U083_9BILA</name>
<evidence type="ECO:0000313" key="2">
    <source>
        <dbReference type="EMBL" id="CAF0816642.1"/>
    </source>
</evidence>
<dbReference type="Proteomes" id="UP000663879">
    <property type="component" value="Unassembled WGS sequence"/>
</dbReference>
<feature type="domain" description="Reverse transcriptase" evidence="1">
    <location>
        <begin position="1"/>
        <end position="85"/>
    </location>
</feature>
<sequence length="141" mass="16612">MGIKTAPAWFQRSIEDAFKELKIKKTVDVYIDDSFVFTICRKYGLQFHEEILLEIIEVLRLRNFKISIEKCIIAVEEIDLLGFTISRNQIKPNPNRAKCLMEKPKPKNIQELQCWLGIANGYRTFIERYAQIVKPLYDLKD</sequence>
<protein>
    <recommendedName>
        <fullName evidence="1">Reverse transcriptase domain-containing protein</fullName>
    </recommendedName>
</protein>
<dbReference type="PANTHER" id="PTHR33064:SF37">
    <property type="entry name" value="RIBONUCLEASE H"/>
    <property type="match status" value="1"/>
</dbReference>
<evidence type="ECO:0000313" key="3">
    <source>
        <dbReference type="Proteomes" id="UP000663879"/>
    </source>
</evidence>
<dbReference type="Gene3D" id="3.30.70.270">
    <property type="match status" value="2"/>
</dbReference>
<reference evidence="2" key="1">
    <citation type="submission" date="2021-02" db="EMBL/GenBank/DDBJ databases">
        <authorList>
            <person name="Nowell W R."/>
        </authorList>
    </citation>
    <scope>NUCLEOTIDE SEQUENCE</scope>
    <source>
        <strain evidence="2">Ploen Becks lab</strain>
    </source>
</reference>
<comment type="caution">
    <text evidence="2">The sequence shown here is derived from an EMBL/GenBank/DDBJ whole genome shotgun (WGS) entry which is preliminary data.</text>
</comment>
<dbReference type="InterPro" id="IPR000477">
    <property type="entry name" value="RT_dom"/>
</dbReference>